<dbReference type="RefSeq" id="WP_062638029.1">
    <property type="nucleotide sequence ID" value="NZ_FCOG02000028.1"/>
</dbReference>
<dbReference type="AlphaFoldDB" id="A0A7Z7IDK9"/>
<dbReference type="Proteomes" id="UP000219522">
    <property type="component" value="Unassembled WGS sequence"/>
</dbReference>
<evidence type="ECO:0000313" key="2">
    <source>
        <dbReference type="EMBL" id="SOE88800.1"/>
    </source>
</evidence>
<dbReference type="EMBL" id="OCSU01000003">
    <property type="protein sequence ID" value="SOE88800.1"/>
    <property type="molecule type" value="Genomic_DNA"/>
</dbReference>
<organism evidence="2 3">
    <name type="scientific">Caballeronia arationis</name>
    <dbReference type="NCBI Taxonomy" id="1777142"/>
    <lineage>
        <taxon>Bacteria</taxon>
        <taxon>Pseudomonadati</taxon>
        <taxon>Pseudomonadota</taxon>
        <taxon>Betaproteobacteria</taxon>
        <taxon>Burkholderiales</taxon>
        <taxon>Burkholderiaceae</taxon>
        <taxon>Caballeronia</taxon>
    </lineage>
</organism>
<protein>
    <submittedName>
        <fullName evidence="2">Uncharacterized protein</fullName>
    </submittedName>
</protein>
<gene>
    <name evidence="2" type="ORF">SAMN05446927_7423</name>
</gene>
<feature type="region of interest" description="Disordered" evidence="1">
    <location>
        <begin position="113"/>
        <end position="145"/>
    </location>
</feature>
<sequence length="145" mass="15859">MNKPESEVFVLGEPLPLGPRLEDLANCATCRYATAVNLDGEFFCRHDPPWLDPACGEGHGNVRGVWPVVFHDDLCGRYWPKEPLHADDALVQAYRANLAHDAALEALRAATATRQADQQRTATGRKVIHVKSSTDGAKVSKVTTP</sequence>
<proteinExistence type="predicted"/>
<comment type="caution">
    <text evidence="2">The sequence shown here is derived from an EMBL/GenBank/DDBJ whole genome shotgun (WGS) entry which is preliminary data.</text>
</comment>
<feature type="compositionally biased region" description="Polar residues" evidence="1">
    <location>
        <begin position="131"/>
        <end position="145"/>
    </location>
</feature>
<reference evidence="2 3" key="1">
    <citation type="submission" date="2017-09" db="EMBL/GenBank/DDBJ databases">
        <authorList>
            <person name="Varghese N."/>
            <person name="Submissions S."/>
        </authorList>
    </citation>
    <scope>NUCLEOTIDE SEQUENCE [LARGE SCALE GENOMIC DNA]</scope>
    <source>
        <strain evidence="2 3">OK806</strain>
    </source>
</reference>
<accession>A0A7Z7IDK9</accession>
<keyword evidence="3" id="KW-1185">Reference proteome</keyword>
<feature type="compositionally biased region" description="Low complexity" evidence="1">
    <location>
        <begin position="113"/>
        <end position="122"/>
    </location>
</feature>
<name>A0A7Z7IDK9_9BURK</name>
<evidence type="ECO:0000256" key="1">
    <source>
        <dbReference type="SAM" id="MobiDB-lite"/>
    </source>
</evidence>
<evidence type="ECO:0000313" key="3">
    <source>
        <dbReference type="Proteomes" id="UP000219522"/>
    </source>
</evidence>